<proteinExistence type="predicted"/>
<reference evidence="1" key="1">
    <citation type="submission" date="2014-11" db="EMBL/GenBank/DDBJ databases">
        <authorList>
            <person name="Amaro Gonzalez C."/>
        </authorList>
    </citation>
    <scope>NUCLEOTIDE SEQUENCE</scope>
</reference>
<accession>A0A0E9RC13</accession>
<name>A0A0E9RC13_ANGAN</name>
<reference evidence="1" key="2">
    <citation type="journal article" date="2015" name="Fish Shellfish Immunol.">
        <title>Early steps in the European eel (Anguilla anguilla)-Vibrio vulnificus interaction in the gills: Role of the RtxA13 toxin.</title>
        <authorList>
            <person name="Callol A."/>
            <person name="Pajuelo D."/>
            <person name="Ebbesson L."/>
            <person name="Teles M."/>
            <person name="MacKenzie S."/>
            <person name="Amaro C."/>
        </authorList>
    </citation>
    <scope>NUCLEOTIDE SEQUENCE</scope>
</reference>
<protein>
    <submittedName>
        <fullName evidence="1">Uncharacterized protein</fullName>
    </submittedName>
</protein>
<organism evidence="1">
    <name type="scientific">Anguilla anguilla</name>
    <name type="common">European freshwater eel</name>
    <name type="synonym">Muraena anguilla</name>
    <dbReference type="NCBI Taxonomy" id="7936"/>
    <lineage>
        <taxon>Eukaryota</taxon>
        <taxon>Metazoa</taxon>
        <taxon>Chordata</taxon>
        <taxon>Craniata</taxon>
        <taxon>Vertebrata</taxon>
        <taxon>Euteleostomi</taxon>
        <taxon>Actinopterygii</taxon>
        <taxon>Neopterygii</taxon>
        <taxon>Teleostei</taxon>
        <taxon>Anguilliformes</taxon>
        <taxon>Anguillidae</taxon>
        <taxon>Anguilla</taxon>
    </lineage>
</organism>
<dbReference type="EMBL" id="GBXM01081933">
    <property type="protein sequence ID" value="JAH26644.1"/>
    <property type="molecule type" value="Transcribed_RNA"/>
</dbReference>
<sequence length="64" mass="7376">MDVHYHVATGFKDPSANKHSDWWSISQSKGKKINESMYRQIHRLKCSLQESQGDIAHTCKSQTD</sequence>
<dbReference type="AlphaFoldDB" id="A0A0E9RC13"/>
<evidence type="ECO:0000313" key="1">
    <source>
        <dbReference type="EMBL" id="JAH26644.1"/>
    </source>
</evidence>